<comment type="caution">
    <text evidence="4">The sequence shown here is derived from an EMBL/GenBank/DDBJ whole genome shotgun (WGS) entry which is preliminary data.</text>
</comment>
<feature type="transmembrane region" description="Helical" evidence="3">
    <location>
        <begin position="60"/>
        <end position="80"/>
    </location>
</feature>
<accession>A0A9D2S308</accession>
<keyword evidence="2" id="KW-0813">Transport</keyword>
<keyword evidence="3" id="KW-0472">Membrane</keyword>
<feature type="transmembrane region" description="Helical" evidence="3">
    <location>
        <begin position="249"/>
        <end position="268"/>
    </location>
</feature>
<feature type="transmembrane region" description="Helical" evidence="3">
    <location>
        <begin position="160"/>
        <end position="180"/>
    </location>
</feature>
<dbReference type="PANTHER" id="PTHR36838:SF3">
    <property type="entry name" value="TRANSPORTER AUXIN EFFLUX CARRIER EC FAMILY"/>
    <property type="match status" value="1"/>
</dbReference>
<dbReference type="Proteomes" id="UP000886803">
    <property type="component" value="Unassembled WGS sequence"/>
</dbReference>
<gene>
    <name evidence="4" type="ORF">H9945_03260</name>
</gene>
<keyword evidence="3" id="KW-0812">Transmembrane</keyword>
<reference evidence="4" key="1">
    <citation type="journal article" date="2021" name="PeerJ">
        <title>Extensive microbial diversity within the chicken gut microbiome revealed by metagenomics and culture.</title>
        <authorList>
            <person name="Gilroy R."/>
            <person name="Ravi A."/>
            <person name="Getino M."/>
            <person name="Pursley I."/>
            <person name="Horton D.L."/>
            <person name="Alikhan N.F."/>
            <person name="Baker D."/>
            <person name="Gharbi K."/>
            <person name="Hall N."/>
            <person name="Watson M."/>
            <person name="Adriaenssens E.M."/>
            <person name="Foster-Nyarko E."/>
            <person name="Jarju S."/>
            <person name="Secka A."/>
            <person name="Antonio M."/>
            <person name="Oren A."/>
            <person name="Chaudhuri R.R."/>
            <person name="La Ragione R."/>
            <person name="Hildebrand F."/>
            <person name="Pallen M.J."/>
        </authorList>
    </citation>
    <scope>NUCLEOTIDE SEQUENCE</scope>
    <source>
        <strain evidence="4">ChiBcec8-13705</strain>
    </source>
</reference>
<organism evidence="4 5">
    <name type="scientific">Candidatus Gemmiger avicola</name>
    <dbReference type="NCBI Taxonomy" id="2838605"/>
    <lineage>
        <taxon>Bacteria</taxon>
        <taxon>Bacillati</taxon>
        <taxon>Bacillota</taxon>
        <taxon>Clostridia</taxon>
        <taxon>Eubacteriales</taxon>
        <taxon>Gemmiger</taxon>
    </lineage>
</organism>
<name>A0A9D2S308_9FIRM</name>
<proteinExistence type="predicted"/>
<dbReference type="InterPro" id="IPR038770">
    <property type="entry name" value="Na+/solute_symporter_sf"/>
</dbReference>
<evidence type="ECO:0000256" key="2">
    <source>
        <dbReference type="ARBA" id="ARBA00022448"/>
    </source>
</evidence>
<feature type="transmembrane region" description="Helical" evidence="3">
    <location>
        <begin position="280"/>
        <end position="300"/>
    </location>
</feature>
<dbReference type="EMBL" id="DWYG01000042">
    <property type="protein sequence ID" value="HJB41494.1"/>
    <property type="molecule type" value="Genomic_DNA"/>
</dbReference>
<protein>
    <submittedName>
        <fullName evidence="4">Uncharacterized protein</fullName>
    </submittedName>
</protein>
<feature type="transmembrane region" description="Helical" evidence="3">
    <location>
        <begin position="92"/>
        <end position="114"/>
    </location>
</feature>
<feature type="transmembrane region" description="Helical" evidence="3">
    <location>
        <begin position="192"/>
        <end position="213"/>
    </location>
</feature>
<keyword evidence="3" id="KW-1133">Transmembrane helix</keyword>
<evidence type="ECO:0000313" key="5">
    <source>
        <dbReference type="Proteomes" id="UP000886803"/>
    </source>
</evidence>
<comment type="subcellular location">
    <subcellularLocation>
        <location evidence="1">Endomembrane system</location>
        <topology evidence="1">Multi-pass membrane protein</topology>
    </subcellularLocation>
</comment>
<feature type="transmembrane region" description="Helical" evidence="3">
    <location>
        <begin position="120"/>
        <end position="139"/>
    </location>
</feature>
<sequence length="303" mass="32457">MSNVLTQTVVYLLLLAFGFGFKKAGIFKVGDADFLKAVILYITMPAAAVNGLKVLELQPSFLWCFLTGFVTCTALTVVGMAVSRRGDNRKKLLYLFSMNSFNVGNFAIPFLTGLISDNGFAALCLFDISVAIYLYGVSYSMAEGITGRGGFSAKLLLTKIFTSPITDAYLIMLLLAALHIRLPAPVLRLAEVAGNANAFLAMLSIGILFELNLEKENLLEFVKFFLLRYGTALVMAAGVYFLLPMPADIRQAVCVLLMAPVASIAPLLTRNAGGDGAQAAQVNSLSILVGIVMMVAMYAVTGA</sequence>
<dbReference type="GO" id="GO:0012505">
    <property type="term" value="C:endomembrane system"/>
    <property type="evidence" value="ECO:0007669"/>
    <property type="project" value="UniProtKB-SubCell"/>
</dbReference>
<dbReference type="Gene3D" id="1.20.1530.20">
    <property type="match status" value="1"/>
</dbReference>
<evidence type="ECO:0000256" key="1">
    <source>
        <dbReference type="ARBA" id="ARBA00004127"/>
    </source>
</evidence>
<dbReference type="AlphaFoldDB" id="A0A9D2S308"/>
<dbReference type="PANTHER" id="PTHR36838">
    <property type="entry name" value="AUXIN EFFLUX CARRIER FAMILY PROTEIN"/>
    <property type="match status" value="1"/>
</dbReference>
<reference evidence="4" key="2">
    <citation type="submission" date="2021-04" db="EMBL/GenBank/DDBJ databases">
        <authorList>
            <person name="Gilroy R."/>
        </authorList>
    </citation>
    <scope>NUCLEOTIDE SEQUENCE</scope>
    <source>
        <strain evidence="4">ChiBcec8-13705</strain>
    </source>
</reference>
<evidence type="ECO:0000313" key="4">
    <source>
        <dbReference type="EMBL" id="HJB41494.1"/>
    </source>
</evidence>
<evidence type="ECO:0000256" key="3">
    <source>
        <dbReference type="SAM" id="Phobius"/>
    </source>
</evidence>
<feature type="transmembrane region" description="Helical" evidence="3">
    <location>
        <begin position="225"/>
        <end position="243"/>
    </location>
</feature>